<evidence type="ECO:0000313" key="2">
    <source>
        <dbReference type="Proteomes" id="UP001239909"/>
    </source>
</evidence>
<sequence length="73" mass="7945">MSRKFVYRAAARGAICVAQRAAVVAAALLRSLRLSKPKTAKERTMTETMIELPGVIARSDDAGFLREPIRDAA</sequence>
<dbReference type="EMBL" id="BSYI01000061">
    <property type="protein sequence ID" value="GMG85353.1"/>
    <property type="molecule type" value="Genomic_DNA"/>
</dbReference>
<accession>A0ABQ6LTE7</accession>
<evidence type="ECO:0000313" key="1">
    <source>
        <dbReference type="EMBL" id="GMG85353.1"/>
    </source>
</evidence>
<reference evidence="1 2" key="1">
    <citation type="submission" date="2023-04" db="EMBL/GenBank/DDBJ databases">
        <title>Marinoamorphus aggregata gen. nov., sp. Nov., isolate from tissue of brittle star Ophioplocus japonicus.</title>
        <authorList>
            <person name="Kawano K."/>
            <person name="Sawayama S."/>
            <person name="Nakagawa S."/>
        </authorList>
    </citation>
    <scope>NUCLEOTIDE SEQUENCE [LARGE SCALE GENOMIC DNA]</scope>
    <source>
        <strain evidence="1 2">NKW23</strain>
    </source>
</reference>
<name>A0ABQ6LTE7_9RHOB</name>
<proteinExistence type="predicted"/>
<comment type="caution">
    <text evidence="1">The sequence shown here is derived from an EMBL/GenBank/DDBJ whole genome shotgun (WGS) entry which is preliminary data.</text>
</comment>
<organism evidence="1 2">
    <name type="scientific">Paralimibaculum aggregatum</name>
    <dbReference type="NCBI Taxonomy" id="3036245"/>
    <lineage>
        <taxon>Bacteria</taxon>
        <taxon>Pseudomonadati</taxon>
        <taxon>Pseudomonadota</taxon>
        <taxon>Alphaproteobacteria</taxon>
        <taxon>Rhodobacterales</taxon>
        <taxon>Paracoccaceae</taxon>
        <taxon>Paralimibaculum</taxon>
    </lineage>
</organism>
<keyword evidence="2" id="KW-1185">Reference proteome</keyword>
<protein>
    <submittedName>
        <fullName evidence="1">Uncharacterized protein</fullName>
    </submittedName>
</protein>
<gene>
    <name evidence="1" type="ORF">LNKW23_45730</name>
</gene>
<dbReference type="Proteomes" id="UP001239909">
    <property type="component" value="Unassembled WGS sequence"/>
</dbReference>